<dbReference type="AlphaFoldDB" id="A0A5M6CUD3"/>
<organism evidence="3 4">
    <name type="scientific">Roseiconus nitratireducens</name>
    <dbReference type="NCBI Taxonomy" id="2605748"/>
    <lineage>
        <taxon>Bacteria</taxon>
        <taxon>Pseudomonadati</taxon>
        <taxon>Planctomycetota</taxon>
        <taxon>Planctomycetia</taxon>
        <taxon>Pirellulales</taxon>
        <taxon>Pirellulaceae</taxon>
        <taxon>Roseiconus</taxon>
    </lineage>
</organism>
<dbReference type="EMBL" id="VWOX01000024">
    <property type="protein sequence ID" value="KAA5538867.1"/>
    <property type="molecule type" value="Genomic_DNA"/>
</dbReference>
<accession>A0A5M6CUD3</accession>
<proteinExistence type="predicted"/>
<keyword evidence="2" id="KW-0732">Signal</keyword>
<feature type="chain" id="PRO_5024298807" evidence="2">
    <location>
        <begin position="32"/>
        <end position="443"/>
    </location>
</feature>
<evidence type="ECO:0000256" key="2">
    <source>
        <dbReference type="SAM" id="SignalP"/>
    </source>
</evidence>
<evidence type="ECO:0000313" key="3">
    <source>
        <dbReference type="EMBL" id="KAA5538867.1"/>
    </source>
</evidence>
<name>A0A5M6CUD3_9BACT</name>
<dbReference type="Proteomes" id="UP000324479">
    <property type="component" value="Unassembled WGS sequence"/>
</dbReference>
<evidence type="ECO:0000313" key="4">
    <source>
        <dbReference type="Proteomes" id="UP000324479"/>
    </source>
</evidence>
<feature type="signal peptide" evidence="2">
    <location>
        <begin position="1"/>
        <end position="31"/>
    </location>
</feature>
<gene>
    <name evidence="3" type="ORF">FYK55_25850</name>
</gene>
<evidence type="ECO:0000256" key="1">
    <source>
        <dbReference type="SAM" id="MobiDB-lite"/>
    </source>
</evidence>
<reference evidence="3 4" key="1">
    <citation type="submission" date="2019-08" db="EMBL/GenBank/DDBJ databases">
        <authorList>
            <person name="Dhanesh K."/>
            <person name="Kumar G."/>
            <person name="Sasikala C."/>
            <person name="Venkata Ramana C."/>
        </authorList>
    </citation>
    <scope>NUCLEOTIDE SEQUENCE [LARGE SCALE GENOMIC DNA]</scope>
    <source>
        <strain evidence="3 4">JC645</strain>
    </source>
</reference>
<comment type="caution">
    <text evidence="3">The sequence shown here is derived from an EMBL/GenBank/DDBJ whole genome shotgun (WGS) entry which is preliminary data.</text>
</comment>
<protein>
    <submittedName>
        <fullName evidence="3">Uncharacterized protein</fullName>
    </submittedName>
</protein>
<feature type="region of interest" description="Disordered" evidence="1">
    <location>
        <begin position="30"/>
        <end position="50"/>
    </location>
</feature>
<keyword evidence="4" id="KW-1185">Reference proteome</keyword>
<sequence>MNRTIEPVLRASFAAALGCVTALLTGSQISAQPPTEPAAATDQASETPSVTKGQVLEWVDQLDAARASDRLAAEKALIDAGLDALPYLPEQKADFSIEAAERLERVHAALTKLKSKSQSSAIRIRLDQAATLGEALEVISRESQIEFQHSADPSLPIQGPATPLAFWHAVDLVLDQTDLDVNHYGGSRDTLQLIPRDKDRQSRVDSAAYSGVYRIEPTSVNSRRVFNHPQQSGLNLSMEITWQPGLTPIGLTIPVEQLSGRLSNGRAIKPQETEGTIDISANSELAFSEFYLPLQLPIDRPEKIESLRGTIESLLPGKRHQFELSVTEPGAKETVDSMTVRLEQVQPNGDLYEVRLAIDIENAGNALESHRQWIFQNPVHILDADGSRVDHLGYELYRKTDSSIGIGYLFDLQKLEGAKLIYESPTSVVKNKVNFVLQDIVLP</sequence>
<dbReference type="RefSeq" id="WP_150079541.1">
    <property type="nucleotide sequence ID" value="NZ_VWOX01000024.1"/>
</dbReference>